<dbReference type="GO" id="GO:0000045">
    <property type="term" value="P:autophagosome assembly"/>
    <property type="evidence" value="ECO:0007669"/>
    <property type="project" value="TreeGrafter"/>
</dbReference>
<keyword evidence="7" id="KW-0653">Protein transport</keyword>
<feature type="compositionally biased region" description="Acidic residues" evidence="10">
    <location>
        <begin position="142"/>
        <end position="173"/>
    </location>
</feature>
<dbReference type="GO" id="GO:0000422">
    <property type="term" value="P:autophagy of mitochondrion"/>
    <property type="evidence" value="ECO:0007669"/>
    <property type="project" value="TreeGrafter"/>
</dbReference>
<reference evidence="11" key="1">
    <citation type="submission" date="2018-11" db="EMBL/GenBank/DDBJ databases">
        <authorList>
            <person name="Alioto T."/>
            <person name="Alioto T."/>
        </authorList>
    </citation>
    <scope>NUCLEOTIDE SEQUENCE</scope>
</reference>
<dbReference type="AlphaFoldDB" id="A0A8B6HGX9"/>
<dbReference type="GO" id="GO:0000407">
    <property type="term" value="C:phagophore assembly site"/>
    <property type="evidence" value="ECO:0007669"/>
    <property type="project" value="TreeGrafter"/>
</dbReference>
<dbReference type="Proteomes" id="UP000596742">
    <property type="component" value="Unassembled WGS sequence"/>
</dbReference>
<dbReference type="OrthoDB" id="1584384at2759"/>
<keyword evidence="12" id="KW-1185">Reference proteome</keyword>
<dbReference type="PANTHER" id="PTHR12866:SF2">
    <property type="entry name" value="UBIQUITIN-LIKE-CONJUGATING ENZYME ATG3"/>
    <property type="match status" value="1"/>
</dbReference>
<dbReference type="InterPro" id="IPR007135">
    <property type="entry name" value="Atg3/Atg10"/>
</dbReference>
<evidence type="ECO:0000313" key="11">
    <source>
        <dbReference type="EMBL" id="VDI78648.1"/>
    </source>
</evidence>
<dbReference type="Pfam" id="PF03987">
    <property type="entry name" value="Autophagy_act_C"/>
    <property type="match status" value="2"/>
</dbReference>
<dbReference type="GO" id="GO:0005829">
    <property type="term" value="C:cytosol"/>
    <property type="evidence" value="ECO:0007669"/>
    <property type="project" value="TreeGrafter"/>
</dbReference>
<evidence type="ECO:0000256" key="7">
    <source>
        <dbReference type="ARBA" id="ARBA00022927"/>
    </source>
</evidence>
<comment type="caution">
    <text evidence="11">The sequence shown here is derived from an EMBL/GenBank/DDBJ whole genome shotgun (WGS) entry which is preliminary data.</text>
</comment>
<dbReference type="GO" id="GO:0044804">
    <property type="term" value="P:nucleophagy"/>
    <property type="evidence" value="ECO:0007669"/>
    <property type="project" value="TreeGrafter"/>
</dbReference>
<dbReference type="PANTHER" id="PTHR12866">
    <property type="entry name" value="UBIQUITIN-LIKE-CONJUGATING ENZYME ATG3"/>
    <property type="match status" value="1"/>
</dbReference>
<proteinExistence type="inferred from homology"/>
<organism evidence="11 12">
    <name type="scientific">Mytilus galloprovincialis</name>
    <name type="common">Mediterranean mussel</name>
    <dbReference type="NCBI Taxonomy" id="29158"/>
    <lineage>
        <taxon>Eukaryota</taxon>
        <taxon>Metazoa</taxon>
        <taxon>Spiralia</taxon>
        <taxon>Lophotrochozoa</taxon>
        <taxon>Mollusca</taxon>
        <taxon>Bivalvia</taxon>
        <taxon>Autobranchia</taxon>
        <taxon>Pteriomorphia</taxon>
        <taxon>Mytilida</taxon>
        <taxon>Mytiloidea</taxon>
        <taxon>Mytilidae</taxon>
        <taxon>Mytilinae</taxon>
        <taxon>Mytilus</taxon>
    </lineage>
</organism>
<comment type="subcellular location">
    <subcellularLocation>
        <location evidence="1">Cytoplasm</location>
    </subcellularLocation>
</comment>
<evidence type="ECO:0000256" key="6">
    <source>
        <dbReference type="ARBA" id="ARBA00022786"/>
    </source>
</evidence>
<feature type="compositionally biased region" description="Basic and acidic residues" evidence="10">
    <location>
        <begin position="130"/>
        <end position="139"/>
    </location>
</feature>
<keyword evidence="5" id="KW-0963">Cytoplasm</keyword>
<keyword evidence="8" id="KW-0072">Autophagy</keyword>
<evidence type="ECO:0000256" key="5">
    <source>
        <dbReference type="ARBA" id="ARBA00022490"/>
    </source>
</evidence>
<dbReference type="GO" id="GO:0019776">
    <property type="term" value="F:Atg8-family ligase activity"/>
    <property type="evidence" value="ECO:0007669"/>
    <property type="project" value="TreeGrafter"/>
</dbReference>
<comment type="similarity">
    <text evidence="2">Belongs to the ATG3 family.</text>
</comment>
<evidence type="ECO:0000313" key="12">
    <source>
        <dbReference type="Proteomes" id="UP000596742"/>
    </source>
</evidence>
<keyword evidence="6" id="KW-0833">Ubl conjugation pathway</keyword>
<evidence type="ECO:0000256" key="1">
    <source>
        <dbReference type="ARBA" id="ARBA00004496"/>
    </source>
</evidence>
<protein>
    <recommendedName>
        <fullName evidence="3">Ubiquitin-like-conjugating enzyme ATG3</fullName>
    </recommendedName>
    <alternativeName>
        <fullName evidence="9">Autophagy-related protein 3</fullName>
    </alternativeName>
</protein>
<dbReference type="GO" id="GO:0015031">
    <property type="term" value="P:protein transport"/>
    <property type="evidence" value="ECO:0007669"/>
    <property type="project" value="UniProtKB-KW"/>
</dbReference>
<dbReference type="EMBL" id="UYJE01009992">
    <property type="protein sequence ID" value="VDI78648.1"/>
    <property type="molecule type" value="Genomic_DNA"/>
</dbReference>
<evidence type="ECO:0000256" key="9">
    <source>
        <dbReference type="ARBA" id="ARBA00034553"/>
    </source>
</evidence>
<evidence type="ECO:0000256" key="2">
    <source>
        <dbReference type="ARBA" id="ARBA00007683"/>
    </source>
</evidence>
<dbReference type="GO" id="GO:0061723">
    <property type="term" value="P:glycophagy"/>
    <property type="evidence" value="ECO:0007669"/>
    <property type="project" value="TreeGrafter"/>
</dbReference>
<evidence type="ECO:0000256" key="4">
    <source>
        <dbReference type="ARBA" id="ARBA00022448"/>
    </source>
</evidence>
<feature type="region of interest" description="Disordered" evidence="10">
    <location>
        <begin position="129"/>
        <end position="177"/>
    </location>
</feature>
<evidence type="ECO:0000256" key="8">
    <source>
        <dbReference type="ARBA" id="ARBA00023006"/>
    </source>
</evidence>
<keyword evidence="4" id="KW-0813">Transport</keyword>
<name>A0A8B6HGX9_MYTGA</name>
<evidence type="ECO:0000256" key="3">
    <source>
        <dbReference type="ARBA" id="ARBA00017573"/>
    </source>
</evidence>
<evidence type="ECO:0000256" key="10">
    <source>
        <dbReference type="SAM" id="MobiDB-lite"/>
    </source>
</evidence>
<gene>
    <name evidence="11" type="ORF">MGAL_10B008889</name>
</gene>
<accession>A0A8B6HGX9</accession>
<sequence length="266" mass="30248">MQNMINAVKGSALGVAEYFTPVLKDSKFKETGVLTPEEFVAAGDHMVHHCPTWQWAKGDETKIKPYLPPDKQFLITRNVPCYKRVKQVDTHQEEQEKVIEVDEDGGWVDTHHFADPNAQSLQDQVAEMTLDSKDSKKVSNQDNDDDDGDDDDDDGDVMDMEDFEQSGMLEEEDNNRKPLTVEQMYEDFSQDHAKKTVTMETHPNLPGPPMASVHPCRHADVMKKIIQMVADGGGELGVHVYLMIFLKFVQAVIPTIEYDYTRHFTM</sequence>